<feature type="region of interest" description="Disordered" evidence="1">
    <location>
        <begin position="69"/>
        <end position="96"/>
    </location>
</feature>
<feature type="compositionally biased region" description="Low complexity" evidence="1">
    <location>
        <begin position="33"/>
        <end position="45"/>
    </location>
</feature>
<dbReference type="Pfam" id="PF07727">
    <property type="entry name" value="RVT_2"/>
    <property type="match status" value="1"/>
</dbReference>
<reference evidence="3 4" key="1">
    <citation type="submission" date="2024-04" db="EMBL/GenBank/DDBJ databases">
        <title>The reference genome of an endangered Asteraceae, Deinandra increscens subsp. villosa, native to the Central Coast of California.</title>
        <authorList>
            <person name="Guilliams M."/>
            <person name="Hasenstab-Lehman K."/>
            <person name="Meyer R."/>
            <person name="Mcevoy S."/>
        </authorList>
    </citation>
    <scope>NUCLEOTIDE SEQUENCE [LARGE SCALE GENOMIC DNA]</scope>
    <source>
        <tissue evidence="3">Leaf</tissue>
    </source>
</reference>
<protein>
    <recommendedName>
        <fullName evidence="2">Reverse transcriptase Ty1/copia-type domain-containing protein</fullName>
    </recommendedName>
</protein>
<evidence type="ECO:0000259" key="2">
    <source>
        <dbReference type="Pfam" id="PF07727"/>
    </source>
</evidence>
<evidence type="ECO:0000313" key="4">
    <source>
        <dbReference type="Proteomes" id="UP001408789"/>
    </source>
</evidence>
<proteinExistence type="predicted"/>
<comment type="caution">
    <text evidence="3">The sequence shown here is derived from an EMBL/GenBank/DDBJ whole genome shotgun (WGS) entry which is preliminary data.</text>
</comment>
<feature type="compositionally biased region" description="Acidic residues" evidence="1">
    <location>
        <begin position="79"/>
        <end position="93"/>
    </location>
</feature>
<evidence type="ECO:0000313" key="3">
    <source>
        <dbReference type="EMBL" id="KAK9080219.1"/>
    </source>
</evidence>
<dbReference type="EMBL" id="JBCNJP010000003">
    <property type="protein sequence ID" value="KAK9080219.1"/>
    <property type="molecule type" value="Genomic_DNA"/>
</dbReference>
<name>A0AAP0HB89_9ASTR</name>
<evidence type="ECO:0000256" key="1">
    <source>
        <dbReference type="SAM" id="MobiDB-lite"/>
    </source>
</evidence>
<gene>
    <name evidence="3" type="ORF">SSX86_001895</name>
</gene>
<dbReference type="InterPro" id="IPR043502">
    <property type="entry name" value="DNA/RNA_pol_sf"/>
</dbReference>
<keyword evidence="4" id="KW-1185">Reference proteome</keyword>
<feature type="domain" description="Reverse transcriptase Ty1/copia-type" evidence="2">
    <location>
        <begin position="151"/>
        <end position="303"/>
    </location>
</feature>
<dbReference type="InterPro" id="IPR013103">
    <property type="entry name" value="RVT_2"/>
</dbReference>
<dbReference type="Proteomes" id="UP001408789">
    <property type="component" value="Unassembled WGS sequence"/>
</dbReference>
<organism evidence="3 4">
    <name type="scientific">Deinandra increscens subsp. villosa</name>
    <dbReference type="NCBI Taxonomy" id="3103831"/>
    <lineage>
        <taxon>Eukaryota</taxon>
        <taxon>Viridiplantae</taxon>
        <taxon>Streptophyta</taxon>
        <taxon>Embryophyta</taxon>
        <taxon>Tracheophyta</taxon>
        <taxon>Spermatophyta</taxon>
        <taxon>Magnoliopsida</taxon>
        <taxon>eudicotyledons</taxon>
        <taxon>Gunneridae</taxon>
        <taxon>Pentapetalae</taxon>
        <taxon>asterids</taxon>
        <taxon>campanulids</taxon>
        <taxon>Asterales</taxon>
        <taxon>Asteraceae</taxon>
        <taxon>Asteroideae</taxon>
        <taxon>Heliantheae alliance</taxon>
        <taxon>Madieae</taxon>
        <taxon>Madiinae</taxon>
        <taxon>Deinandra</taxon>
    </lineage>
</organism>
<feature type="region of interest" description="Disordered" evidence="1">
    <location>
        <begin position="31"/>
        <end position="54"/>
    </location>
</feature>
<accession>A0AAP0HB89</accession>
<dbReference type="AlphaFoldDB" id="A0AAP0HB89"/>
<dbReference type="SUPFAM" id="SSF56672">
    <property type="entry name" value="DNA/RNA polymerases"/>
    <property type="match status" value="1"/>
</dbReference>
<sequence length="304" mass="34558">MVFGHEQNRPDWPDFHAVDLGHPPNLTWGNHWSESVNRSGESSSSATPDKTVIPVPDPVIVETEPTPAAVQGETNIETAPEDYDSDSEVEAEIETGPVDKRVTRSQIEHVNSCLFSCFISQEEPTSVAAALKDDNWIEAMQAELLKFKLLNVWHLIEAPKGIEPIPVKWIFKNKRDDRGIIIRNKARLVVKGYLQEDGIDYDEVYAPVARLEAIRIFLAYVASMDITVYQLDVKTAFLYGELDEDVYVQQPPGFVNKSFPNKCYKLDRALYGLHQAPRKWYETLSTYLLENGYKRGIIDQTLFI</sequence>